<dbReference type="PANTHER" id="PTHR35567">
    <property type="entry name" value="MALATE DEHYDROGENASE (AFU_ORTHOLOGUE AFUA_2G13800)"/>
    <property type="match status" value="1"/>
</dbReference>
<dbReference type="AlphaFoldDB" id="A0A0A1YT02"/>
<dbReference type="PANTHER" id="PTHR35567:SF1">
    <property type="entry name" value="CONSERVED FUNGAL PROTEIN (AFU_ORTHOLOGUE AFUA_1G14230)"/>
    <property type="match status" value="1"/>
</dbReference>
<accession>A0A0A1YT02</accession>
<dbReference type="OrthoDB" id="193535at2"/>
<dbReference type="RefSeq" id="WP_038851348.1">
    <property type="nucleotide sequence ID" value="NZ_ASGY01000250.1"/>
</dbReference>
<dbReference type="Pfam" id="PF11937">
    <property type="entry name" value="DUF3455"/>
    <property type="match status" value="1"/>
</dbReference>
<evidence type="ECO:0008006" key="3">
    <source>
        <dbReference type="Google" id="ProtNLM"/>
    </source>
</evidence>
<sequence>MSDTDPDAITRRNRLALLVVQVIGLIVLVICAVDAQRAQAQDLPEPANGAAKQVLMTVRAAGVQIYTCARDNKGQLAWQFREPLATLMINGKTVGRHFAGPTWQLDDRSAVVGKVIAQAPGAGAQDISLLRLDVVSHQGDGGLAQVVAVERLHTLGGVFSGSCAQIGELHLEPYSADYRFLGQ</sequence>
<gene>
    <name evidence="1" type="ORF">K814_0131110</name>
</gene>
<protein>
    <recommendedName>
        <fullName evidence="3">DUF3455 domain-containing protein</fullName>
    </recommendedName>
</protein>
<proteinExistence type="predicted"/>
<organism evidence="1 2">
    <name type="scientific">Pseudomonas fluorescens LMG 5329</name>
    <dbReference type="NCBI Taxonomy" id="1324332"/>
    <lineage>
        <taxon>Bacteria</taxon>
        <taxon>Pseudomonadati</taxon>
        <taxon>Pseudomonadota</taxon>
        <taxon>Gammaproteobacteria</taxon>
        <taxon>Pseudomonadales</taxon>
        <taxon>Pseudomonadaceae</taxon>
        <taxon>Pseudomonas</taxon>
    </lineage>
</organism>
<evidence type="ECO:0000313" key="2">
    <source>
        <dbReference type="Proteomes" id="UP000030060"/>
    </source>
</evidence>
<dbReference type="EMBL" id="ASGY01000250">
    <property type="protein sequence ID" value="KGE64044.1"/>
    <property type="molecule type" value="Genomic_DNA"/>
</dbReference>
<comment type="caution">
    <text evidence="1">The sequence shown here is derived from an EMBL/GenBank/DDBJ whole genome shotgun (WGS) entry which is preliminary data.</text>
</comment>
<evidence type="ECO:0000313" key="1">
    <source>
        <dbReference type="EMBL" id="KGE64044.1"/>
    </source>
</evidence>
<dbReference type="InterPro" id="IPR021851">
    <property type="entry name" value="DUF3455"/>
</dbReference>
<reference evidence="1 2" key="1">
    <citation type="journal article" date="2013" name="Genome Announc.">
        <title>Draft Genome Sequence of Pseudomonas fluorescens LMG 5329, a White Line-Inducing Principle-Producing Bioindicator for the Mushroom Pathogen Pseudomonas tolaasii.</title>
        <authorList>
            <person name="Ghequire M.G."/>
            <person name="Rokni-Zadeh H."/>
            <person name="Zarrineh P."/>
            <person name="De Mot R."/>
        </authorList>
    </citation>
    <scope>NUCLEOTIDE SEQUENCE [LARGE SCALE GENOMIC DNA]</scope>
    <source>
        <strain evidence="1 2">LMG 5329</strain>
    </source>
</reference>
<name>A0A0A1YT02_PSEFL</name>
<dbReference type="Proteomes" id="UP000030060">
    <property type="component" value="Unassembled WGS sequence"/>
</dbReference>